<feature type="region of interest" description="Disordered" evidence="1">
    <location>
        <begin position="1"/>
        <end position="22"/>
    </location>
</feature>
<protein>
    <submittedName>
        <fullName evidence="2">Uncharacterized protein</fullName>
    </submittedName>
</protein>
<accession>A0A0B6XXM4</accession>
<dbReference type="EMBL" id="HACG01001794">
    <property type="protein sequence ID" value="CEK48659.1"/>
    <property type="molecule type" value="Transcribed_RNA"/>
</dbReference>
<gene>
    <name evidence="2" type="primary">ORF4772</name>
</gene>
<reference evidence="2" key="1">
    <citation type="submission" date="2014-12" db="EMBL/GenBank/DDBJ databases">
        <title>Insight into the proteome of Arion vulgaris.</title>
        <authorList>
            <person name="Aradska J."/>
            <person name="Bulat T."/>
            <person name="Smidak R."/>
            <person name="Sarate P."/>
            <person name="Gangsoo J."/>
            <person name="Sialana F."/>
            <person name="Bilban M."/>
            <person name="Lubec G."/>
        </authorList>
    </citation>
    <scope>NUCLEOTIDE SEQUENCE</scope>
    <source>
        <tissue evidence="2">Skin</tissue>
    </source>
</reference>
<dbReference type="AlphaFoldDB" id="A0A0B6XXM4"/>
<feature type="compositionally biased region" description="Polar residues" evidence="1">
    <location>
        <begin position="47"/>
        <end position="62"/>
    </location>
</feature>
<name>A0A0B6XXM4_9EUPU</name>
<proteinExistence type="predicted"/>
<organism evidence="2">
    <name type="scientific">Arion vulgaris</name>
    <dbReference type="NCBI Taxonomy" id="1028688"/>
    <lineage>
        <taxon>Eukaryota</taxon>
        <taxon>Metazoa</taxon>
        <taxon>Spiralia</taxon>
        <taxon>Lophotrochozoa</taxon>
        <taxon>Mollusca</taxon>
        <taxon>Gastropoda</taxon>
        <taxon>Heterobranchia</taxon>
        <taxon>Euthyneura</taxon>
        <taxon>Panpulmonata</taxon>
        <taxon>Eupulmonata</taxon>
        <taxon>Stylommatophora</taxon>
        <taxon>Helicina</taxon>
        <taxon>Arionoidea</taxon>
        <taxon>Arionidae</taxon>
        <taxon>Arion</taxon>
    </lineage>
</organism>
<feature type="non-terminal residue" evidence="2">
    <location>
        <position position="90"/>
    </location>
</feature>
<evidence type="ECO:0000256" key="1">
    <source>
        <dbReference type="SAM" id="MobiDB-lite"/>
    </source>
</evidence>
<feature type="region of interest" description="Disordered" evidence="1">
    <location>
        <begin position="42"/>
        <end position="69"/>
    </location>
</feature>
<evidence type="ECO:0000313" key="2">
    <source>
        <dbReference type="EMBL" id="CEK48659.1"/>
    </source>
</evidence>
<dbReference type="Gene3D" id="3.30.200.20">
    <property type="entry name" value="Phosphorylase Kinase, domain 1"/>
    <property type="match status" value="1"/>
</dbReference>
<sequence length="90" mass="9598">MSAATTRAPLHTVPESVTVGHSSGRTKEVILKAVDDLGKGTKLVGTDENSSIPSTRIQSSRTRANDEPHIGKYRLIKTIGKGNFAKVKLA</sequence>